<evidence type="ECO:0000313" key="2">
    <source>
        <dbReference type="EMBL" id="WIA22864.1"/>
    </source>
</evidence>
<keyword evidence="1" id="KW-1133">Transmembrane helix</keyword>
<feature type="transmembrane region" description="Helical" evidence="1">
    <location>
        <begin position="6"/>
        <end position="29"/>
    </location>
</feature>
<protein>
    <recommendedName>
        <fullName evidence="4">THH1/TOM1/TOM3 domain-containing protein</fullName>
    </recommendedName>
</protein>
<evidence type="ECO:0000256" key="1">
    <source>
        <dbReference type="SAM" id="Phobius"/>
    </source>
</evidence>
<evidence type="ECO:0000313" key="3">
    <source>
        <dbReference type="Proteomes" id="UP001244341"/>
    </source>
</evidence>
<sequence length="203" mass="21429">MDGLQLWQWAVWCTSLSVGVAQGALLLACHQAYLRHRLPIIVLRRLSAVALFCYCLQLALRDVEHPGPNSSSSRSSSSSSSSSDAWAIARLLLAHSAALINLVYVLWFRTVSVHCFLLNMATMALVLRTAPAVCASALAGGTAGPQAMLLHIAKPFQYLSVPWGLDWDPSASNAACVPDPSAAGLTAAAGGTCSAFKAAQVHN</sequence>
<dbReference type="EMBL" id="CP126222">
    <property type="protein sequence ID" value="WIA22864.1"/>
    <property type="molecule type" value="Genomic_DNA"/>
</dbReference>
<organism evidence="2 3">
    <name type="scientific">Tetradesmus obliquus</name>
    <name type="common">Green alga</name>
    <name type="synonym">Acutodesmus obliquus</name>
    <dbReference type="NCBI Taxonomy" id="3088"/>
    <lineage>
        <taxon>Eukaryota</taxon>
        <taxon>Viridiplantae</taxon>
        <taxon>Chlorophyta</taxon>
        <taxon>core chlorophytes</taxon>
        <taxon>Chlorophyceae</taxon>
        <taxon>CS clade</taxon>
        <taxon>Sphaeropleales</taxon>
        <taxon>Scenedesmaceae</taxon>
        <taxon>Tetradesmus</taxon>
    </lineage>
</organism>
<gene>
    <name evidence="2" type="ORF">OEZ85_001251</name>
</gene>
<keyword evidence="1" id="KW-0812">Transmembrane</keyword>
<reference evidence="2 3" key="1">
    <citation type="submission" date="2023-05" db="EMBL/GenBank/DDBJ databases">
        <title>A 100% complete, gapless, phased diploid assembly of the Scenedesmus obliquus UTEX 3031 genome.</title>
        <authorList>
            <person name="Biondi T.C."/>
            <person name="Hanschen E.R."/>
            <person name="Kwon T."/>
            <person name="Eng W."/>
            <person name="Kruse C.P.S."/>
            <person name="Koehler S.I."/>
            <person name="Kunde Y."/>
            <person name="Gleasner C.D."/>
            <person name="You Mak K.T."/>
            <person name="Polle J."/>
            <person name="Hovde B.T."/>
            <person name="Starkenburg S.R."/>
        </authorList>
    </citation>
    <scope>NUCLEOTIDE SEQUENCE [LARGE SCALE GENOMIC DNA]</scope>
    <source>
        <strain evidence="2 3">DOE0152z</strain>
    </source>
</reference>
<accession>A0ABY8UPI1</accession>
<feature type="transmembrane region" description="Helical" evidence="1">
    <location>
        <begin position="85"/>
        <end position="107"/>
    </location>
</feature>
<proteinExistence type="predicted"/>
<feature type="transmembrane region" description="Helical" evidence="1">
    <location>
        <begin position="41"/>
        <end position="60"/>
    </location>
</feature>
<evidence type="ECO:0008006" key="4">
    <source>
        <dbReference type="Google" id="ProtNLM"/>
    </source>
</evidence>
<name>A0ABY8UPI1_TETOB</name>
<keyword evidence="3" id="KW-1185">Reference proteome</keyword>
<keyword evidence="1" id="KW-0472">Membrane</keyword>
<dbReference type="Proteomes" id="UP001244341">
    <property type="component" value="Chromosome 15b"/>
</dbReference>